<keyword evidence="8" id="KW-1185">Reference proteome</keyword>
<evidence type="ECO:0000256" key="1">
    <source>
        <dbReference type="ARBA" id="ARBA00022737"/>
    </source>
</evidence>
<feature type="repeat" description="Pumilio" evidence="3">
    <location>
        <begin position="569"/>
        <end position="607"/>
    </location>
</feature>
<dbReference type="InterPro" id="IPR001313">
    <property type="entry name" value="Pumilio_RNA-bd_rpt"/>
</dbReference>
<dbReference type="InterPro" id="IPR016024">
    <property type="entry name" value="ARM-type_fold"/>
</dbReference>
<evidence type="ECO:0000313" key="8">
    <source>
        <dbReference type="Proteomes" id="UP000716291"/>
    </source>
</evidence>
<dbReference type="AlphaFoldDB" id="A0A9P6X3S3"/>
<dbReference type="InterPro" id="IPR000504">
    <property type="entry name" value="RRM_dom"/>
</dbReference>
<protein>
    <submittedName>
        <fullName evidence="7">Uncharacterized protein</fullName>
    </submittedName>
</protein>
<evidence type="ECO:0000256" key="3">
    <source>
        <dbReference type="PROSITE-ProRule" id="PRU00317"/>
    </source>
</evidence>
<keyword evidence="1" id="KW-0677">Repeat</keyword>
<dbReference type="Pfam" id="PF00076">
    <property type="entry name" value="RRM_1"/>
    <property type="match status" value="2"/>
</dbReference>
<feature type="domain" description="PUM-HD" evidence="6">
    <location>
        <begin position="430"/>
        <end position="679"/>
    </location>
</feature>
<evidence type="ECO:0000256" key="2">
    <source>
        <dbReference type="PROSITE-ProRule" id="PRU00176"/>
    </source>
</evidence>
<dbReference type="EMBL" id="JAANQT010001577">
    <property type="protein sequence ID" value="KAG1304642.1"/>
    <property type="molecule type" value="Genomic_DNA"/>
</dbReference>
<dbReference type="InterPro" id="IPR052645">
    <property type="entry name" value="Pumilio_domain_protein"/>
</dbReference>
<proteinExistence type="predicted"/>
<dbReference type="SUPFAM" id="SSF48371">
    <property type="entry name" value="ARM repeat"/>
    <property type="match status" value="1"/>
</dbReference>
<name>A0A9P6X3S3_RHIOR</name>
<dbReference type="Gene3D" id="1.25.10.10">
    <property type="entry name" value="Leucine-rich Repeat Variant"/>
    <property type="match status" value="1"/>
</dbReference>
<reference evidence="7" key="1">
    <citation type="journal article" date="2020" name="Microb. Genom.">
        <title>Genetic diversity of clinical and environmental Mucorales isolates obtained from an investigation of mucormycosis cases among solid organ transplant recipients.</title>
        <authorList>
            <person name="Nguyen M.H."/>
            <person name="Kaul D."/>
            <person name="Muto C."/>
            <person name="Cheng S.J."/>
            <person name="Richter R.A."/>
            <person name="Bruno V.M."/>
            <person name="Liu G."/>
            <person name="Beyhan S."/>
            <person name="Sundermann A.J."/>
            <person name="Mounaud S."/>
            <person name="Pasculle A.W."/>
            <person name="Nierman W.C."/>
            <person name="Driscoll E."/>
            <person name="Cumbie R."/>
            <person name="Clancy C.J."/>
            <person name="Dupont C.L."/>
        </authorList>
    </citation>
    <scope>NUCLEOTIDE SEQUENCE</scope>
    <source>
        <strain evidence="7">GL11</strain>
    </source>
</reference>
<dbReference type="InterPro" id="IPR035979">
    <property type="entry name" value="RBD_domain_sf"/>
</dbReference>
<dbReference type="GO" id="GO:0003723">
    <property type="term" value="F:RNA binding"/>
    <property type="evidence" value="ECO:0007669"/>
    <property type="project" value="UniProtKB-UniRule"/>
</dbReference>
<dbReference type="InterPro" id="IPR011989">
    <property type="entry name" value="ARM-like"/>
</dbReference>
<evidence type="ECO:0000256" key="4">
    <source>
        <dbReference type="SAM" id="MobiDB-lite"/>
    </source>
</evidence>
<evidence type="ECO:0000313" key="7">
    <source>
        <dbReference type="EMBL" id="KAG1304642.1"/>
    </source>
</evidence>
<dbReference type="PANTHER" id="PTHR47093:SF1">
    <property type="entry name" value="PROTEIN JSN1-RELATED"/>
    <property type="match status" value="1"/>
</dbReference>
<feature type="domain" description="RRM" evidence="5">
    <location>
        <begin position="303"/>
        <end position="378"/>
    </location>
</feature>
<dbReference type="GO" id="GO:0000288">
    <property type="term" value="P:nuclear-transcribed mRNA catabolic process, deadenylation-dependent decay"/>
    <property type="evidence" value="ECO:0007669"/>
    <property type="project" value="TreeGrafter"/>
</dbReference>
<dbReference type="CDD" id="cd00590">
    <property type="entry name" value="RRM_SF"/>
    <property type="match status" value="2"/>
</dbReference>
<dbReference type="InterPro" id="IPR033133">
    <property type="entry name" value="PUM-HD"/>
</dbReference>
<gene>
    <name evidence="7" type="ORF">G6F64_009034</name>
</gene>
<dbReference type="PANTHER" id="PTHR47093">
    <property type="entry name" value="PROTEIN JSN1-RELATED"/>
    <property type="match status" value="1"/>
</dbReference>
<comment type="caution">
    <text evidence="7">The sequence shown here is derived from an EMBL/GenBank/DDBJ whole genome shotgun (WGS) entry which is preliminary data.</text>
</comment>
<dbReference type="Proteomes" id="UP000716291">
    <property type="component" value="Unassembled WGS sequence"/>
</dbReference>
<dbReference type="PROSITE" id="PS50102">
    <property type="entry name" value="RRM"/>
    <property type="match status" value="2"/>
</dbReference>
<feature type="repeat" description="Pumilio" evidence="3">
    <location>
        <begin position="496"/>
        <end position="531"/>
    </location>
</feature>
<feature type="region of interest" description="Disordered" evidence="4">
    <location>
        <begin position="185"/>
        <end position="206"/>
    </location>
</feature>
<dbReference type="PROSITE" id="PS50302">
    <property type="entry name" value="PUM"/>
    <property type="match status" value="2"/>
</dbReference>
<evidence type="ECO:0000259" key="6">
    <source>
        <dbReference type="PROSITE" id="PS50303"/>
    </source>
</evidence>
<dbReference type="SUPFAM" id="SSF54928">
    <property type="entry name" value="RNA-binding domain, RBD"/>
    <property type="match status" value="2"/>
</dbReference>
<dbReference type="SMART" id="SM00360">
    <property type="entry name" value="RRM"/>
    <property type="match status" value="2"/>
</dbReference>
<sequence length="679" mass="76054">MEFVWPVNTSKDINDEELKNVTETELQVPEYAFSKNHNTTNTYLRYTPLTENTFHRRRPRAGTMPTSSPFEVYNSSLEVDDHPNSLTSTLASLGLTDDNSSLSSTLTRHYFESVTRNRSYTVSDPFKPFEQVVRPRASSLGMAELSQPQFSPFDFDYLQPFENTNKEGSIKTDSSSLYSQKIKEEELEKKKDEDDDHDSSTQQTPSRALWLGNISPSIKVSDLFQMFSSYGHIESARILSDKDCAFINFESVKSALAAKKDLETRLGSKVGGSVVKVGFGKADVNLAVALTNEASPNVQGPTRALWVGNIPTNTSSHVLQPIFESFGPVETIRILSHKNCAFINFHRQEDAVRARKMLQNKEILGPGGGTVRVGFAREPQNEDVTPLGKSKHQENAAKLSAILSAVNKEIHGQLVNDGSEESHYKFLALERELIMQRLGHTIQSAKERVPVQYYASMPPVPEFNTDRKVRPLRLREIKKGLDNGVLLTEIESIAQECMEEIVELCSDYIGNTVVQKFFEYCSEDTKLLLLQIIAPYLASIGIHKNGTWAAQKIIDLAHTEEQVELICSHLSPCVPLLLLDSFGNYVVQRCLRMGYPRNQFIFDGIVDNCLVIGQGRFGSRSIRTIIGSPLVTKQQQIYVASAIIQNSMLLSINPNGCILLNWLLDNSKLLDQVSHVHSN</sequence>
<dbReference type="PROSITE" id="PS50303">
    <property type="entry name" value="PUM_HD"/>
    <property type="match status" value="1"/>
</dbReference>
<accession>A0A9P6X3S3</accession>
<dbReference type="InterPro" id="IPR012677">
    <property type="entry name" value="Nucleotide-bd_a/b_plait_sf"/>
</dbReference>
<evidence type="ECO:0000259" key="5">
    <source>
        <dbReference type="PROSITE" id="PS50102"/>
    </source>
</evidence>
<dbReference type="Gene3D" id="3.30.70.330">
    <property type="match status" value="2"/>
</dbReference>
<dbReference type="OrthoDB" id="2017782at2759"/>
<organism evidence="7 8">
    <name type="scientific">Rhizopus oryzae</name>
    <name type="common">Mucormycosis agent</name>
    <name type="synonym">Rhizopus arrhizus var. delemar</name>
    <dbReference type="NCBI Taxonomy" id="64495"/>
    <lineage>
        <taxon>Eukaryota</taxon>
        <taxon>Fungi</taxon>
        <taxon>Fungi incertae sedis</taxon>
        <taxon>Mucoromycota</taxon>
        <taxon>Mucoromycotina</taxon>
        <taxon>Mucoromycetes</taxon>
        <taxon>Mucorales</taxon>
        <taxon>Mucorineae</taxon>
        <taxon>Rhizopodaceae</taxon>
        <taxon>Rhizopus</taxon>
    </lineage>
</organism>
<keyword evidence="2" id="KW-0694">RNA-binding</keyword>
<dbReference type="SMART" id="SM00025">
    <property type="entry name" value="Pumilio"/>
    <property type="match status" value="4"/>
</dbReference>
<dbReference type="Pfam" id="PF00806">
    <property type="entry name" value="PUF"/>
    <property type="match status" value="3"/>
</dbReference>
<feature type="domain" description="RRM" evidence="5">
    <location>
        <begin position="207"/>
        <end position="282"/>
    </location>
</feature>